<feature type="compositionally biased region" description="Basic and acidic residues" evidence="1">
    <location>
        <begin position="29"/>
        <end position="43"/>
    </location>
</feature>
<gene>
    <name evidence="2" type="ORF">AMECASPLE_032290</name>
</gene>
<feature type="region of interest" description="Disordered" evidence="1">
    <location>
        <begin position="1"/>
        <end position="43"/>
    </location>
</feature>
<keyword evidence="3" id="KW-1185">Reference proteome</keyword>
<evidence type="ECO:0000256" key="1">
    <source>
        <dbReference type="SAM" id="MobiDB-lite"/>
    </source>
</evidence>
<organism evidence="2 3">
    <name type="scientific">Ameca splendens</name>
    <dbReference type="NCBI Taxonomy" id="208324"/>
    <lineage>
        <taxon>Eukaryota</taxon>
        <taxon>Metazoa</taxon>
        <taxon>Chordata</taxon>
        <taxon>Craniata</taxon>
        <taxon>Vertebrata</taxon>
        <taxon>Euteleostomi</taxon>
        <taxon>Actinopterygii</taxon>
        <taxon>Neopterygii</taxon>
        <taxon>Teleostei</taxon>
        <taxon>Neoteleostei</taxon>
        <taxon>Acanthomorphata</taxon>
        <taxon>Ovalentaria</taxon>
        <taxon>Atherinomorphae</taxon>
        <taxon>Cyprinodontiformes</taxon>
        <taxon>Goodeidae</taxon>
        <taxon>Ameca</taxon>
    </lineage>
</organism>
<reference evidence="2 3" key="1">
    <citation type="submission" date="2021-06" db="EMBL/GenBank/DDBJ databases">
        <authorList>
            <person name="Palmer J.M."/>
        </authorList>
    </citation>
    <scope>NUCLEOTIDE SEQUENCE [LARGE SCALE GENOMIC DNA]</scope>
    <source>
        <strain evidence="2 3">AS_MEX2019</strain>
        <tissue evidence="2">Muscle</tissue>
    </source>
</reference>
<comment type="caution">
    <text evidence="2">The sequence shown here is derived from an EMBL/GenBank/DDBJ whole genome shotgun (WGS) entry which is preliminary data.</text>
</comment>
<proteinExistence type="predicted"/>
<dbReference type="EMBL" id="JAHRIP010088798">
    <property type="protein sequence ID" value="MEQ2316412.1"/>
    <property type="molecule type" value="Genomic_DNA"/>
</dbReference>
<evidence type="ECO:0000313" key="3">
    <source>
        <dbReference type="Proteomes" id="UP001469553"/>
    </source>
</evidence>
<accession>A0ABV1AEE0</accession>
<feature type="compositionally biased region" description="Basic and acidic residues" evidence="1">
    <location>
        <begin position="1"/>
        <end position="19"/>
    </location>
</feature>
<name>A0ABV1AEE0_9TELE</name>
<sequence>MQENTRSSRRDRTLHKEPTRSIANNPVNKQREVECGPMREEGRGSCSKLLICGTATELAPAGMLFPQVDDH</sequence>
<evidence type="ECO:0000313" key="2">
    <source>
        <dbReference type="EMBL" id="MEQ2316412.1"/>
    </source>
</evidence>
<dbReference type="Proteomes" id="UP001469553">
    <property type="component" value="Unassembled WGS sequence"/>
</dbReference>
<protein>
    <submittedName>
        <fullName evidence="2">Uncharacterized protein</fullName>
    </submittedName>
</protein>